<dbReference type="Proteomes" id="UP000324800">
    <property type="component" value="Unassembled WGS sequence"/>
</dbReference>
<dbReference type="OrthoDB" id="2687620at2759"/>
<accession>A0A5J4VWG1</accession>
<evidence type="ECO:0000313" key="2">
    <source>
        <dbReference type="EMBL" id="KAA6386619.1"/>
    </source>
</evidence>
<feature type="domain" description="Protein kinase" evidence="1">
    <location>
        <begin position="1"/>
        <end position="195"/>
    </location>
</feature>
<dbReference type="InterPro" id="IPR050235">
    <property type="entry name" value="CK1_Ser-Thr_kinase"/>
</dbReference>
<evidence type="ECO:0000259" key="1">
    <source>
        <dbReference type="PROSITE" id="PS50011"/>
    </source>
</evidence>
<gene>
    <name evidence="2" type="ORF">EZS28_017853</name>
</gene>
<dbReference type="GO" id="GO:0004672">
    <property type="term" value="F:protein kinase activity"/>
    <property type="evidence" value="ECO:0007669"/>
    <property type="project" value="InterPro"/>
</dbReference>
<comment type="caution">
    <text evidence="2">The sequence shown here is derived from an EMBL/GenBank/DDBJ whole genome shotgun (WGS) entry which is preliminary data.</text>
</comment>
<dbReference type="EMBL" id="SNRW01004722">
    <property type="protein sequence ID" value="KAA6386619.1"/>
    <property type="molecule type" value="Genomic_DNA"/>
</dbReference>
<sequence>MLRQQLNNIQSKIKQPPITIINLKHFAKVIEYGKHKKYRFAITEILGPSLSDLAFRLNPPKFGLLTLLKFSYQAIEILQTLHQAGFIHRAVESKNFLIGYTKKSAGTFFLIEFSMCRKFEYNDTTRGCYQQQIMNIQQQQQLNSSLTSTISDFPLNQQQIIKVLSPEQDLIDVMNIVSEYYTGNDAVAELVNQVY</sequence>
<dbReference type="Gene3D" id="1.10.510.10">
    <property type="entry name" value="Transferase(Phosphotransferase) domain 1"/>
    <property type="match status" value="1"/>
</dbReference>
<proteinExistence type="predicted"/>
<name>A0A5J4VWG1_9EUKA</name>
<dbReference type="PROSITE" id="PS50011">
    <property type="entry name" value="PROTEIN_KINASE_DOM"/>
    <property type="match status" value="1"/>
</dbReference>
<dbReference type="SUPFAM" id="SSF56112">
    <property type="entry name" value="Protein kinase-like (PK-like)"/>
    <property type="match status" value="1"/>
</dbReference>
<reference evidence="2 3" key="1">
    <citation type="submission" date="2019-03" db="EMBL/GenBank/DDBJ databases">
        <title>Single cell metagenomics reveals metabolic interactions within the superorganism composed of flagellate Streblomastix strix and complex community of Bacteroidetes bacteria on its surface.</title>
        <authorList>
            <person name="Treitli S.C."/>
            <person name="Kolisko M."/>
            <person name="Husnik F."/>
            <person name="Keeling P."/>
            <person name="Hampl V."/>
        </authorList>
    </citation>
    <scope>NUCLEOTIDE SEQUENCE [LARGE SCALE GENOMIC DNA]</scope>
    <source>
        <strain evidence="2">ST1C</strain>
    </source>
</reference>
<dbReference type="GO" id="GO:0005524">
    <property type="term" value="F:ATP binding"/>
    <property type="evidence" value="ECO:0007669"/>
    <property type="project" value="InterPro"/>
</dbReference>
<protein>
    <recommendedName>
        <fullName evidence="1">Protein kinase domain-containing protein</fullName>
    </recommendedName>
</protein>
<dbReference type="PANTHER" id="PTHR11909">
    <property type="entry name" value="CASEIN KINASE-RELATED"/>
    <property type="match status" value="1"/>
</dbReference>
<dbReference type="InterPro" id="IPR000719">
    <property type="entry name" value="Prot_kinase_dom"/>
</dbReference>
<dbReference type="AlphaFoldDB" id="A0A5J4VWG1"/>
<organism evidence="2 3">
    <name type="scientific">Streblomastix strix</name>
    <dbReference type="NCBI Taxonomy" id="222440"/>
    <lineage>
        <taxon>Eukaryota</taxon>
        <taxon>Metamonada</taxon>
        <taxon>Preaxostyla</taxon>
        <taxon>Oxymonadida</taxon>
        <taxon>Streblomastigidae</taxon>
        <taxon>Streblomastix</taxon>
    </lineage>
</organism>
<evidence type="ECO:0000313" key="3">
    <source>
        <dbReference type="Proteomes" id="UP000324800"/>
    </source>
</evidence>
<dbReference type="InterPro" id="IPR011009">
    <property type="entry name" value="Kinase-like_dom_sf"/>
</dbReference>